<protein>
    <submittedName>
        <fullName evidence="1">Uncharacterized protein</fullName>
    </submittedName>
</protein>
<keyword evidence="2" id="KW-1185">Reference proteome</keyword>
<reference evidence="1 2" key="1">
    <citation type="submission" date="2024-06" db="EMBL/GenBank/DDBJ databases">
        <authorList>
            <person name="Kim D.-U."/>
        </authorList>
    </citation>
    <scope>NUCLEOTIDE SEQUENCE [LARGE SCALE GENOMIC DNA]</scope>
    <source>
        <strain evidence="1 2">KACC15460</strain>
    </source>
</reference>
<sequence>MNQEAFHSHYRDCPTAADKNLNDEVRWIVVVQHYSTGNSVGENDREAAVVPLALFVGRVNAVK</sequence>
<dbReference type="EMBL" id="JBEWSZ010000001">
    <property type="protein sequence ID" value="MET2829923.1"/>
    <property type="molecule type" value="Genomic_DNA"/>
</dbReference>
<dbReference type="Proteomes" id="UP001548832">
    <property type="component" value="Unassembled WGS sequence"/>
</dbReference>
<evidence type="ECO:0000313" key="2">
    <source>
        <dbReference type="Proteomes" id="UP001548832"/>
    </source>
</evidence>
<accession>A0ABV2DIS1</accession>
<evidence type="ECO:0000313" key="1">
    <source>
        <dbReference type="EMBL" id="MET2829923.1"/>
    </source>
</evidence>
<proteinExistence type="predicted"/>
<organism evidence="1 2">
    <name type="scientific">Mesorhizobium shangrilense</name>
    <dbReference type="NCBI Taxonomy" id="460060"/>
    <lineage>
        <taxon>Bacteria</taxon>
        <taxon>Pseudomonadati</taxon>
        <taxon>Pseudomonadota</taxon>
        <taxon>Alphaproteobacteria</taxon>
        <taxon>Hyphomicrobiales</taxon>
        <taxon>Phyllobacteriaceae</taxon>
        <taxon>Mesorhizobium</taxon>
    </lineage>
</organism>
<name>A0ABV2DIS1_9HYPH</name>
<gene>
    <name evidence="1" type="ORF">ABVQ20_23390</name>
</gene>
<dbReference type="RefSeq" id="WP_354461837.1">
    <property type="nucleotide sequence ID" value="NZ_JBEWSZ010000001.1"/>
</dbReference>
<comment type="caution">
    <text evidence="1">The sequence shown here is derived from an EMBL/GenBank/DDBJ whole genome shotgun (WGS) entry which is preliminary data.</text>
</comment>